<proteinExistence type="predicted"/>
<accession>A0A8J3QE89</accession>
<organism evidence="2 3">
    <name type="scientific">Rhizocola hellebori</name>
    <dbReference type="NCBI Taxonomy" id="1392758"/>
    <lineage>
        <taxon>Bacteria</taxon>
        <taxon>Bacillati</taxon>
        <taxon>Actinomycetota</taxon>
        <taxon>Actinomycetes</taxon>
        <taxon>Micromonosporales</taxon>
        <taxon>Micromonosporaceae</taxon>
        <taxon>Rhizocola</taxon>
    </lineage>
</organism>
<reference evidence="2" key="1">
    <citation type="submission" date="2021-01" db="EMBL/GenBank/DDBJ databases">
        <title>Whole genome shotgun sequence of Rhizocola hellebori NBRC 109834.</title>
        <authorList>
            <person name="Komaki H."/>
            <person name="Tamura T."/>
        </authorList>
    </citation>
    <scope>NUCLEOTIDE SEQUENCE</scope>
    <source>
        <strain evidence="2">NBRC 109834</strain>
    </source>
</reference>
<evidence type="ECO:0000313" key="2">
    <source>
        <dbReference type="EMBL" id="GIH08017.1"/>
    </source>
</evidence>
<gene>
    <name evidence="2" type="ORF">Rhe02_60840</name>
</gene>
<keyword evidence="3" id="KW-1185">Reference proteome</keyword>
<feature type="region of interest" description="Disordered" evidence="1">
    <location>
        <begin position="45"/>
        <end position="81"/>
    </location>
</feature>
<sequence>MATPMPRLCHIATLSGMDPNRQGDSRDNETGCWDLKLPVLARLSRRRTETTSRNAVAPMARTQENPRTSGWWPSLRQGTGS</sequence>
<evidence type="ECO:0000256" key="1">
    <source>
        <dbReference type="SAM" id="MobiDB-lite"/>
    </source>
</evidence>
<evidence type="ECO:0000313" key="3">
    <source>
        <dbReference type="Proteomes" id="UP000612899"/>
    </source>
</evidence>
<dbReference type="AlphaFoldDB" id="A0A8J3QE89"/>
<dbReference type="Proteomes" id="UP000612899">
    <property type="component" value="Unassembled WGS sequence"/>
</dbReference>
<comment type="caution">
    <text evidence="2">The sequence shown here is derived from an EMBL/GenBank/DDBJ whole genome shotgun (WGS) entry which is preliminary data.</text>
</comment>
<protein>
    <submittedName>
        <fullName evidence="2">Uncharacterized protein</fullName>
    </submittedName>
</protein>
<dbReference type="EMBL" id="BONY01000043">
    <property type="protein sequence ID" value="GIH08017.1"/>
    <property type="molecule type" value="Genomic_DNA"/>
</dbReference>
<name>A0A8J3QE89_9ACTN</name>